<gene>
    <name evidence="2" type="ORF">XAP6984_890002</name>
    <name evidence="3" type="ORF">XAP7430_880002</name>
</gene>
<accession>A0AB38E791</accession>
<feature type="region of interest" description="Disordered" evidence="1">
    <location>
        <begin position="11"/>
        <end position="31"/>
    </location>
</feature>
<feature type="compositionally biased region" description="Polar residues" evidence="1">
    <location>
        <begin position="63"/>
        <end position="99"/>
    </location>
</feature>
<dbReference type="EMBL" id="OCYS01000147">
    <property type="protein sequence ID" value="SON92790.1"/>
    <property type="molecule type" value="Genomic_DNA"/>
</dbReference>
<dbReference type="AlphaFoldDB" id="A0AB38E791"/>
<feature type="compositionally biased region" description="Basic and acidic residues" evidence="1">
    <location>
        <begin position="51"/>
        <end position="62"/>
    </location>
</feature>
<reference evidence="4 5" key="1">
    <citation type="submission" date="2017-10" db="EMBL/GenBank/DDBJ databases">
        <authorList>
            <person name="Regsiter A."/>
            <person name="William W."/>
        </authorList>
    </citation>
    <scope>NUCLEOTIDE SEQUENCE [LARGE SCALE GENOMIC DNA]</scope>
    <source>
        <strain evidence="2 5">CFBP6984</strain>
        <strain evidence="3 4">CFBP7430</strain>
    </source>
</reference>
<sequence>MYVLAACPRESRPNALDGAPAQAGTARYRRNGKLRVHPDTGKRFCAARQRGKLEAHTGDRRCLSSSAPPGSASTISLSSATPSTLAKASGRTATRFGSG</sequence>
<dbReference type="Proteomes" id="UP000234181">
    <property type="component" value="Unassembled WGS sequence"/>
</dbReference>
<evidence type="ECO:0000313" key="4">
    <source>
        <dbReference type="Proteomes" id="UP000234166"/>
    </source>
</evidence>
<evidence type="ECO:0000313" key="5">
    <source>
        <dbReference type="Proteomes" id="UP000234181"/>
    </source>
</evidence>
<evidence type="ECO:0000256" key="1">
    <source>
        <dbReference type="SAM" id="MobiDB-lite"/>
    </source>
</evidence>
<evidence type="ECO:0000313" key="3">
    <source>
        <dbReference type="EMBL" id="SON92790.1"/>
    </source>
</evidence>
<feature type="region of interest" description="Disordered" evidence="1">
    <location>
        <begin position="49"/>
        <end position="99"/>
    </location>
</feature>
<name>A0AB38E791_XANCH</name>
<keyword evidence="5" id="KW-1185">Reference proteome</keyword>
<protein>
    <submittedName>
        <fullName evidence="3">Uncharacterized protein</fullName>
    </submittedName>
</protein>
<evidence type="ECO:0000313" key="2">
    <source>
        <dbReference type="EMBL" id="SON88762.1"/>
    </source>
</evidence>
<proteinExistence type="predicted"/>
<dbReference type="EMBL" id="OCYT01000149">
    <property type="protein sequence ID" value="SON88762.1"/>
    <property type="molecule type" value="Genomic_DNA"/>
</dbReference>
<organism evidence="3 4">
    <name type="scientific">Xanthomonas campestris pv. phaseoli</name>
    <dbReference type="NCBI Taxonomy" id="317013"/>
    <lineage>
        <taxon>Bacteria</taxon>
        <taxon>Pseudomonadati</taxon>
        <taxon>Pseudomonadota</taxon>
        <taxon>Gammaproteobacteria</taxon>
        <taxon>Lysobacterales</taxon>
        <taxon>Lysobacteraceae</taxon>
        <taxon>Xanthomonas</taxon>
    </lineage>
</organism>
<dbReference type="Proteomes" id="UP000234166">
    <property type="component" value="Unassembled WGS sequence"/>
</dbReference>
<comment type="caution">
    <text evidence="3">The sequence shown here is derived from an EMBL/GenBank/DDBJ whole genome shotgun (WGS) entry which is preliminary data.</text>
</comment>